<evidence type="ECO:0000256" key="7">
    <source>
        <dbReference type="ARBA" id="ARBA00023136"/>
    </source>
</evidence>
<evidence type="ECO:0000313" key="10">
    <source>
        <dbReference type="EMBL" id="KAF3420203.1"/>
    </source>
</evidence>
<comment type="subcellular location">
    <subcellularLocation>
        <location evidence="1 9">Golgi apparatus membrane</location>
        <topology evidence="1 9">Single-pass type II membrane protein</topology>
    </subcellularLocation>
</comment>
<evidence type="ECO:0000256" key="3">
    <source>
        <dbReference type="ARBA" id="ARBA00022679"/>
    </source>
</evidence>
<dbReference type="AlphaFoldDB" id="A0A833RK33"/>
<proteinExistence type="inferred from homology"/>
<evidence type="ECO:0000256" key="1">
    <source>
        <dbReference type="ARBA" id="ARBA00004323"/>
    </source>
</evidence>
<evidence type="ECO:0000256" key="5">
    <source>
        <dbReference type="ARBA" id="ARBA00022989"/>
    </source>
</evidence>
<keyword evidence="6 9" id="KW-0333">Golgi apparatus</keyword>
<keyword evidence="4 9" id="KW-0812">Transmembrane</keyword>
<keyword evidence="8 9" id="KW-0325">Glycoprotein</keyword>
<keyword evidence="3 9" id="KW-0808">Transferase</keyword>
<dbReference type="Pfam" id="PF03567">
    <property type="entry name" value="Sulfotransfer_2"/>
    <property type="match status" value="1"/>
</dbReference>
<feature type="transmembrane region" description="Helical" evidence="9">
    <location>
        <begin position="6"/>
        <end position="25"/>
    </location>
</feature>
<gene>
    <name evidence="10" type="ORF">E2986_05701</name>
</gene>
<reference evidence="10" key="1">
    <citation type="submission" date="2019-11" db="EMBL/GenBank/DDBJ databases">
        <title>The nuclear and mitochondrial genomes of Frieseomelitta varia - a highly eusocial stingless bee (Meliponini) with a permanently sterile worker caste.</title>
        <authorList>
            <person name="Freitas F.C.P."/>
            <person name="Lourenco A.P."/>
            <person name="Nunes F.M.F."/>
            <person name="Paschoal A.R."/>
            <person name="Abreu F.C.P."/>
            <person name="Barbin F.O."/>
            <person name="Bataglia L."/>
            <person name="Cardoso-Junior C.A.M."/>
            <person name="Cervoni M.S."/>
            <person name="Silva S.R."/>
            <person name="Dalarmi F."/>
            <person name="Del Lama M.A."/>
            <person name="Depintor T.S."/>
            <person name="Ferreira K.M."/>
            <person name="Goria P.S."/>
            <person name="Jaskot M.C."/>
            <person name="Lago D.C."/>
            <person name="Luna-Lucena D."/>
            <person name="Moda L.M."/>
            <person name="Nascimento L."/>
            <person name="Pedrino M."/>
            <person name="Rabico F.O."/>
            <person name="Sanches F.C."/>
            <person name="Santos D.E."/>
            <person name="Santos C.G."/>
            <person name="Vieira J."/>
            <person name="Lopes T.F."/>
            <person name="Barchuk A.R."/>
            <person name="Hartfelder K."/>
            <person name="Simoes Z.L.P."/>
            <person name="Bitondi M.M.G."/>
            <person name="Pinheiro D.G."/>
        </authorList>
    </citation>
    <scope>NUCLEOTIDE SEQUENCE</scope>
    <source>
        <strain evidence="10">USP_RPSP 00005682</strain>
        <tissue evidence="10">Whole individual</tissue>
    </source>
</reference>
<keyword evidence="5 9" id="KW-1133">Transmembrane helix</keyword>
<organism evidence="10 11">
    <name type="scientific">Frieseomelitta varia</name>
    <dbReference type="NCBI Taxonomy" id="561572"/>
    <lineage>
        <taxon>Eukaryota</taxon>
        <taxon>Metazoa</taxon>
        <taxon>Ecdysozoa</taxon>
        <taxon>Arthropoda</taxon>
        <taxon>Hexapoda</taxon>
        <taxon>Insecta</taxon>
        <taxon>Pterygota</taxon>
        <taxon>Neoptera</taxon>
        <taxon>Endopterygota</taxon>
        <taxon>Hymenoptera</taxon>
        <taxon>Apocrita</taxon>
        <taxon>Aculeata</taxon>
        <taxon>Apoidea</taxon>
        <taxon>Anthophila</taxon>
        <taxon>Apidae</taxon>
        <taxon>Frieseomelitta</taxon>
    </lineage>
</organism>
<comment type="caution">
    <text evidence="10">The sequence shown here is derived from an EMBL/GenBank/DDBJ whole genome shotgun (WGS) entry which is preliminary data.</text>
</comment>
<keyword evidence="9" id="KW-0119">Carbohydrate metabolism</keyword>
<evidence type="ECO:0000313" key="11">
    <source>
        <dbReference type="Proteomes" id="UP000655588"/>
    </source>
</evidence>
<name>A0A833RK33_9HYME</name>
<sequence>MSLQMQFVKCILCVILYIAVCFFLLKIKHSSYLIQYPVSLFLVKYNQTKQEYSVSQSNIKSINLEIELLEHDEMKGESINLQESATILQQISNVCMKYNLRTPLIKRHFLYNSEHKSMYCWIRKIASTSFTKLFADMKNRPPTRNYYKEVDSLTVRSLKELQLLSNNTKIFKLLVVRHPFQRLVSSYRDRIADNSKYTAQAWIYTEKIFRLTRPELFHSNITTGNFQQKVFTSDKRLKIVPTFEEFLVWLLQSSEKDDVHWTQYYSHCAVCNIRYNYVLKLDDYTYRQINYIFSKFGLDKNKVYFTTLGETQGGHTNFDTTCKYFANLTQDTVLKLHEKYKIDLEMYNYNVNYYMNCANKKF</sequence>
<dbReference type="OrthoDB" id="2019940at2759"/>
<keyword evidence="9" id="KW-0735">Signal-anchor</keyword>
<dbReference type="GO" id="GO:0016051">
    <property type="term" value="P:carbohydrate biosynthetic process"/>
    <property type="evidence" value="ECO:0007669"/>
    <property type="project" value="InterPro"/>
</dbReference>
<dbReference type="PANTHER" id="PTHR12137:SF54">
    <property type="entry name" value="CARBOHYDRATE SULFOTRANSFERASE"/>
    <property type="match status" value="1"/>
</dbReference>
<dbReference type="GO" id="GO:0000139">
    <property type="term" value="C:Golgi membrane"/>
    <property type="evidence" value="ECO:0007669"/>
    <property type="project" value="UniProtKB-SubCell"/>
</dbReference>
<dbReference type="GO" id="GO:0008146">
    <property type="term" value="F:sulfotransferase activity"/>
    <property type="evidence" value="ECO:0007669"/>
    <property type="project" value="InterPro"/>
</dbReference>
<evidence type="ECO:0000256" key="8">
    <source>
        <dbReference type="ARBA" id="ARBA00023180"/>
    </source>
</evidence>
<protein>
    <recommendedName>
        <fullName evidence="9">Carbohydrate sulfotransferase</fullName>
        <ecNumber evidence="9">2.8.2.-</ecNumber>
    </recommendedName>
</protein>
<accession>A0A833RK33</accession>
<keyword evidence="11" id="KW-1185">Reference proteome</keyword>
<evidence type="ECO:0000256" key="6">
    <source>
        <dbReference type="ARBA" id="ARBA00023034"/>
    </source>
</evidence>
<dbReference type="Proteomes" id="UP000655588">
    <property type="component" value="Unassembled WGS sequence"/>
</dbReference>
<evidence type="ECO:0000256" key="4">
    <source>
        <dbReference type="ARBA" id="ARBA00022692"/>
    </source>
</evidence>
<dbReference type="InterPro" id="IPR005331">
    <property type="entry name" value="Sulfotransferase"/>
</dbReference>
<dbReference type="PANTHER" id="PTHR12137">
    <property type="entry name" value="CARBOHYDRATE SULFOTRANSFERASE"/>
    <property type="match status" value="1"/>
</dbReference>
<evidence type="ECO:0000256" key="2">
    <source>
        <dbReference type="ARBA" id="ARBA00006339"/>
    </source>
</evidence>
<keyword evidence="7 9" id="KW-0472">Membrane</keyword>
<evidence type="ECO:0000256" key="9">
    <source>
        <dbReference type="RuleBase" id="RU364020"/>
    </source>
</evidence>
<dbReference type="EC" id="2.8.2.-" evidence="9"/>
<dbReference type="InterPro" id="IPR018011">
    <property type="entry name" value="Carb_sulfotrans_8-10"/>
</dbReference>
<dbReference type="EMBL" id="WNWW01000984">
    <property type="protein sequence ID" value="KAF3420203.1"/>
    <property type="molecule type" value="Genomic_DNA"/>
</dbReference>
<comment type="similarity">
    <text evidence="2 9">Belongs to the sulfotransferase 2 family.</text>
</comment>